<dbReference type="Proteomes" id="UP000006263">
    <property type="component" value="Unassembled WGS sequence"/>
</dbReference>
<gene>
    <name evidence="1" type="ORF">GMES_4129</name>
</gene>
<dbReference type="AlphaFoldDB" id="K6Z7Q7"/>
<name>K6Z7Q7_9ALTE</name>
<reference evidence="1 2" key="1">
    <citation type="journal article" date="2017" name="Antonie Van Leeuwenhoek">
        <title>Rhizobium rhizosphaerae sp. nov., a novel species isolated from rice rhizosphere.</title>
        <authorList>
            <person name="Zhao J.J."/>
            <person name="Zhang J."/>
            <person name="Zhang R.J."/>
            <person name="Zhang C.W."/>
            <person name="Yin H.Q."/>
            <person name="Zhang X.X."/>
        </authorList>
    </citation>
    <scope>NUCLEOTIDE SEQUENCE [LARGE SCALE GENOMIC DNA]</scope>
    <source>
        <strain evidence="1 2">KMM 241</strain>
    </source>
</reference>
<proteinExistence type="predicted"/>
<evidence type="ECO:0000313" key="1">
    <source>
        <dbReference type="EMBL" id="GAC26402.1"/>
    </source>
</evidence>
<evidence type="ECO:0000313" key="2">
    <source>
        <dbReference type="Proteomes" id="UP000006263"/>
    </source>
</evidence>
<comment type="caution">
    <text evidence="1">The sequence shown here is derived from an EMBL/GenBank/DDBJ whole genome shotgun (WGS) entry which is preliminary data.</text>
</comment>
<protein>
    <submittedName>
        <fullName evidence="1">Uncharacterized protein</fullName>
    </submittedName>
</protein>
<sequence length="37" mass="4205">MAGNQTANTACSAEINLIERSVEYVDSHNVKYSYDYF</sequence>
<organism evidence="1 2">
    <name type="scientific">Paraglaciecola mesophila KMM 241</name>
    <dbReference type="NCBI Taxonomy" id="1128912"/>
    <lineage>
        <taxon>Bacteria</taxon>
        <taxon>Pseudomonadati</taxon>
        <taxon>Pseudomonadota</taxon>
        <taxon>Gammaproteobacteria</taxon>
        <taxon>Alteromonadales</taxon>
        <taxon>Alteromonadaceae</taxon>
        <taxon>Paraglaciecola</taxon>
    </lineage>
</organism>
<accession>K6Z7Q7</accession>
<dbReference type="EMBL" id="BAEP01000077">
    <property type="protein sequence ID" value="GAC26402.1"/>
    <property type="molecule type" value="Genomic_DNA"/>
</dbReference>